<comment type="subcellular location">
    <subcellularLocation>
        <location evidence="1 12">Secreted</location>
    </subcellularLocation>
</comment>
<feature type="chain" id="PRO_5003475254" description="Follitropin subunit beta" evidence="13">
    <location>
        <begin position="19"/>
        <end position="245"/>
    </location>
</feature>
<evidence type="ECO:0000256" key="12">
    <source>
        <dbReference type="RuleBase" id="RU004069"/>
    </source>
</evidence>
<accession>G5C6P1</accession>
<sequence>MKSVQFCALLCCWRAACCAGCELTNVTIAVEKEQCGFCISINTTWCAGYCYTRDLVYKDPARPNLQKICTFKELVYETVRVPGCAHHADSLYTYPVATKCHCGKCDSDSTDCTVRGLGPSYCSFSEMAGAPTADIYTDALNFSPVSTFTRTTLCSEGSTKLFCPSAQQVMCPQSLLPDVPCASLLIQVAMVSGHSGQGSLGHNEHRNLPCPPVSLPVEHYGRDLEGYIFLPGSWLFDLCLLVTVM</sequence>
<dbReference type="SMART" id="SM00068">
    <property type="entry name" value="GHB"/>
    <property type="match status" value="1"/>
</dbReference>
<keyword evidence="4 12" id="KW-0372">Hormone</keyword>
<evidence type="ECO:0000256" key="9">
    <source>
        <dbReference type="ARBA" id="ARBA00040964"/>
    </source>
</evidence>
<dbReference type="GO" id="GO:0042699">
    <property type="term" value="P:follicle-stimulating hormone signaling pathway"/>
    <property type="evidence" value="ECO:0007669"/>
    <property type="project" value="TreeGrafter"/>
</dbReference>
<dbReference type="PROSITE" id="PS00261">
    <property type="entry name" value="GLYCO_HORMONE_BETA_1"/>
    <property type="match status" value="1"/>
</dbReference>
<dbReference type="InterPro" id="IPR006208">
    <property type="entry name" value="Glyco_hormone_CN"/>
</dbReference>
<dbReference type="CDD" id="cd00069">
    <property type="entry name" value="GHB_like"/>
    <property type="match status" value="1"/>
</dbReference>
<evidence type="ECO:0000256" key="5">
    <source>
        <dbReference type="ARBA" id="ARBA00023157"/>
    </source>
</evidence>
<dbReference type="InterPro" id="IPR018245">
    <property type="entry name" value="Gonadotropin_bsu_CS"/>
</dbReference>
<comment type="subunit">
    <text evidence="8">Heterodimer. The active follitropin is a heterodimer composed of an alpha chain/CGA shared with other hormones and a unique beta chain/FSHB shown here.</text>
</comment>
<dbReference type="GO" id="GO:0005737">
    <property type="term" value="C:cytoplasm"/>
    <property type="evidence" value="ECO:0007669"/>
    <property type="project" value="TreeGrafter"/>
</dbReference>
<dbReference type="Gene3D" id="2.10.90.10">
    <property type="entry name" value="Cystine-knot cytokines"/>
    <property type="match status" value="1"/>
</dbReference>
<keyword evidence="5" id="KW-1015">Disulfide bond</keyword>
<dbReference type="InterPro" id="IPR029034">
    <property type="entry name" value="Cystine-knot_cytokine"/>
</dbReference>
<dbReference type="FunFam" id="2.10.90.10:FF:000007">
    <property type="entry name" value="Luteinizing hormone beta subunit"/>
    <property type="match status" value="1"/>
</dbReference>
<dbReference type="Proteomes" id="UP000006813">
    <property type="component" value="Unassembled WGS sequence"/>
</dbReference>
<dbReference type="PANTHER" id="PTHR11515:SF17">
    <property type="entry name" value="FOLLITROPIN SUBUNIT BETA"/>
    <property type="match status" value="1"/>
</dbReference>
<dbReference type="AlphaFoldDB" id="G5C6P1"/>
<evidence type="ECO:0000256" key="6">
    <source>
        <dbReference type="ARBA" id="ARBA00023180"/>
    </source>
</evidence>
<dbReference type="InterPro" id="IPR001545">
    <property type="entry name" value="Gonadotropin_bsu"/>
</dbReference>
<evidence type="ECO:0000259" key="14">
    <source>
        <dbReference type="Pfam" id="PF00007"/>
    </source>
</evidence>
<organism evidence="15 16">
    <name type="scientific">Heterocephalus glaber</name>
    <name type="common">Naked mole rat</name>
    <dbReference type="NCBI Taxonomy" id="10181"/>
    <lineage>
        <taxon>Eukaryota</taxon>
        <taxon>Metazoa</taxon>
        <taxon>Chordata</taxon>
        <taxon>Craniata</taxon>
        <taxon>Vertebrata</taxon>
        <taxon>Euteleostomi</taxon>
        <taxon>Mammalia</taxon>
        <taxon>Eutheria</taxon>
        <taxon>Euarchontoglires</taxon>
        <taxon>Glires</taxon>
        <taxon>Rodentia</taxon>
        <taxon>Hystricomorpha</taxon>
        <taxon>Bathyergidae</taxon>
        <taxon>Heterocephalus</taxon>
    </lineage>
</organism>
<evidence type="ECO:0000256" key="10">
    <source>
        <dbReference type="ARBA" id="ARBA00041687"/>
    </source>
</evidence>
<protein>
    <recommendedName>
        <fullName evidence="9">Follitropin subunit beta</fullName>
    </recommendedName>
    <alternativeName>
        <fullName evidence="10">Follicle-stimulating hormone beta subunit</fullName>
    </alternativeName>
    <alternativeName>
        <fullName evidence="11">Follitropin beta chain</fullName>
    </alternativeName>
</protein>
<evidence type="ECO:0000256" key="3">
    <source>
        <dbReference type="ARBA" id="ARBA00022525"/>
    </source>
</evidence>
<evidence type="ECO:0000256" key="7">
    <source>
        <dbReference type="ARBA" id="ARBA00037318"/>
    </source>
</evidence>
<feature type="domain" description="Glycoprotein hormone subunit beta" evidence="14">
    <location>
        <begin position="19"/>
        <end position="122"/>
    </location>
</feature>
<evidence type="ECO:0000256" key="1">
    <source>
        <dbReference type="ARBA" id="ARBA00004613"/>
    </source>
</evidence>
<comment type="similarity">
    <text evidence="2 12">Belongs to the glycoprotein hormones subunit beta family.</text>
</comment>
<evidence type="ECO:0000256" key="8">
    <source>
        <dbReference type="ARBA" id="ARBA00038691"/>
    </source>
</evidence>
<dbReference type="STRING" id="10181.G5C6P1"/>
<dbReference type="GO" id="GO:0005615">
    <property type="term" value="C:extracellular space"/>
    <property type="evidence" value="ECO:0007669"/>
    <property type="project" value="TreeGrafter"/>
</dbReference>
<dbReference type="InParanoid" id="G5C6P1"/>
<dbReference type="GO" id="GO:0016913">
    <property type="term" value="F:follicle-stimulating hormone activity"/>
    <property type="evidence" value="ECO:0007669"/>
    <property type="project" value="TreeGrafter"/>
</dbReference>
<feature type="signal peptide" evidence="13">
    <location>
        <begin position="1"/>
        <end position="18"/>
    </location>
</feature>
<gene>
    <name evidence="15" type="ORF">GW7_02805</name>
</gene>
<dbReference type="PROSITE" id="PS00689">
    <property type="entry name" value="GLYCO_HORMONE_BETA_2"/>
    <property type="match status" value="1"/>
</dbReference>
<keyword evidence="13" id="KW-0732">Signal</keyword>
<evidence type="ECO:0000256" key="4">
    <source>
        <dbReference type="ARBA" id="ARBA00022702"/>
    </source>
</evidence>
<dbReference type="SUPFAM" id="SSF57501">
    <property type="entry name" value="Cystine-knot cytokines"/>
    <property type="match status" value="1"/>
</dbReference>
<name>G5C6P1_HETGA</name>
<keyword evidence="3" id="KW-0964">Secreted</keyword>
<evidence type="ECO:0000256" key="11">
    <source>
        <dbReference type="ARBA" id="ARBA00042045"/>
    </source>
</evidence>
<dbReference type="EMBL" id="JH173569">
    <property type="protein sequence ID" value="EHB17202.1"/>
    <property type="molecule type" value="Genomic_DNA"/>
</dbReference>
<proteinExistence type="inferred from homology"/>
<comment type="function">
    <text evidence="7">Together with the alpha chain CGA constitutes follitropin, the follicle-stimulating hormone, and provides its biological specificity to the hormone heterodimer. Binds FSHR, a G protein-coupled receptor, on target cells to activate downstream signaling pathways. Follitropin is involved in follicle development and spermatogenesis in reproductive organs.</text>
</comment>
<evidence type="ECO:0000256" key="13">
    <source>
        <dbReference type="SAM" id="SignalP"/>
    </source>
</evidence>
<dbReference type="PANTHER" id="PTHR11515">
    <property type="entry name" value="GLYCOPROTEIN HORMONE BETA CHAIN"/>
    <property type="match status" value="1"/>
</dbReference>
<dbReference type="Pfam" id="PF00007">
    <property type="entry name" value="Cys_knot"/>
    <property type="match status" value="1"/>
</dbReference>
<evidence type="ECO:0000256" key="2">
    <source>
        <dbReference type="ARBA" id="ARBA00006552"/>
    </source>
</evidence>
<reference evidence="15 16" key="1">
    <citation type="journal article" date="2011" name="Nature">
        <title>Genome sequencing reveals insights into physiology and longevity of the naked mole rat.</title>
        <authorList>
            <person name="Kim E.B."/>
            <person name="Fang X."/>
            <person name="Fushan A.A."/>
            <person name="Huang Z."/>
            <person name="Lobanov A.V."/>
            <person name="Han L."/>
            <person name="Marino S.M."/>
            <person name="Sun X."/>
            <person name="Turanov A.A."/>
            <person name="Yang P."/>
            <person name="Yim S.H."/>
            <person name="Zhao X."/>
            <person name="Kasaikina M.V."/>
            <person name="Stoletzki N."/>
            <person name="Peng C."/>
            <person name="Polak P."/>
            <person name="Xiong Z."/>
            <person name="Kiezun A."/>
            <person name="Zhu Y."/>
            <person name="Chen Y."/>
            <person name="Kryukov G.V."/>
            <person name="Zhang Q."/>
            <person name="Peshkin L."/>
            <person name="Yang L."/>
            <person name="Bronson R.T."/>
            <person name="Buffenstein R."/>
            <person name="Wang B."/>
            <person name="Han C."/>
            <person name="Li Q."/>
            <person name="Chen L."/>
            <person name="Zhao W."/>
            <person name="Sunyaev S.R."/>
            <person name="Park T.J."/>
            <person name="Zhang G."/>
            <person name="Wang J."/>
            <person name="Gladyshev V.N."/>
        </authorList>
    </citation>
    <scope>NUCLEOTIDE SEQUENCE [LARGE SCALE GENOMIC DNA]</scope>
</reference>
<evidence type="ECO:0000313" key="16">
    <source>
        <dbReference type="Proteomes" id="UP000006813"/>
    </source>
</evidence>
<evidence type="ECO:0000313" key="15">
    <source>
        <dbReference type="EMBL" id="EHB17202.1"/>
    </source>
</evidence>
<dbReference type="eggNOG" id="ENOG502S39C">
    <property type="taxonomic scope" value="Eukaryota"/>
</dbReference>
<keyword evidence="6" id="KW-0325">Glycoprotein</keyword>
<dbReference type="FunCoup" id="G5C6P1">
    <property type="interactions" value="541"/>
</dbReference>